<dbReference type="RefSeq" id="WP_248345292.1">
    <property type="nucleotide sequence ID" value="NZ_AP025592.1"/>
</dbReference>
<dbReference type="PANTHER" id="PTHR10161:SF14">
    <property type="entry name" value="TARTRATE-RESISTANT ACID PHOSPHATASE TYPE 5"/>
    <property type="match status" value="1"/>
</dbReference>
<dbReference type="InterPro" id="IPR029052">
    <property type="entry name" value="Metallo-depent_PP-like"/>
</dbReference>
<accession>A0ABM7X8D3</accession>
<evidence type="ECO:0000313" key="4">
    <source>
        <dbReference type="EMBL" id="BDG08110.1"/>
    </source>
</evidence>
<name>A0ABM7X8D3_9BACT</name>
<gene>
    <name evidence="4" type="ORF">AMPC_12230</name>
</gene>
<evidence type="ECO:0000313" key="5">
    <source>
        <dbReference type="Proteomes" id="UP001162734"/>
    </source>
</evidence>
<keyword evidence="2" id="KW-0378">Hydrolase</keyword>
<dbReference type="Proteomes" id="UP001162734">
    <property type="component" value="Chromosome"/>
</dbReference>
<dbReference type="InterPro" id="IPR051558">
    <property type="entry name" value="Metallophosphoesterase_PAP"/>
</dbReference>
<evidence type="ECO:0000256" key="2">
    <source>
        <dbReference type="ARBA" id="ARBA00022801"/>
    </source>
</evidence>
<reference evidence="5" key="1">
    <citation type="journal article" date="2022" name="Int. J. Syst. Evol. Microbiol.">
        <title>Anaeromyxobacter oryzae sp. nov., Anaeromyxobacter diazotrophicus sp. nov. and Anaeromyxobacter paludicola sp. nov., isolated from paddy soils.</title>
        <authorList>
            <person name="Itoh H."/>
            <person name="Xu Z."/>
            <person name="Mise K."/>
            <person name="Masuda Y."/>
            <person name="Ushijima N."/>
            <person name="Hayakawa C."/>
            <person name="Shiratori Y."/>
            <person name="Senoo K."/>
        </authorList>
    </citation>
    <scope>NUCLEOTIDE SEQUENCE [LARGE SCALE GENOMIC DNA]</scope>
    <source>
        <strain evidence="5">Red630</strain>
    </source>
</reference>
<organism evidence="4 5">
    <name type="scientific">Anaeromyxobacter paludicola</name>
    <dbReference type="NCBI Taxonomy" id="2918171"/>
    <lineage>
        <taxon>Bacteria</taxon>
        <taxon>Pseudomonadati</taxon>
        <taxon>Myxococcota</taxon>
        <taxon>Myxococcia</taxon>
        <taxon>Myxococcales</taxon>
        <taxon>Cystobacterineae</taxon>
        <taxon>Anaeromyxobacteraceae</taxon>
        <taxon>Anaeromyxobacter</taxon>
    </lineage>
</organism>
<dbReference type="InterPro" id="IPR004843">
    <property type="entry name" value="Calcineurin-like_PHP"/>
</dbReference>
<dbReference type="Pfam" id="PF00149">
    <property type="entry name" value="Metallophos"/>
    <property type="match status" value="1"/>
</dbReference>
<keyword evidence="1" id="KW-0732">Signal</keyword>
<dbReference type="Gene3D" id="3.60.21.10">
    <property type="match status" value="1"/>
</dbReference>
<protein>
    <recommendedName>
        <fullName evidence="3">Calcineurin-like phosphoesterase domain-containing protein</fullName>
    </recommendedName>
</protein>
<evidence type="ECO:0000256" key="1">
    <source>
        <dbReference type="ARBA" id="ARBA00022729"/>
    </source>
</evidence>
<feature type="domain" description="Calcineurin-like phosphoesterase" evidence="3">
    <location>
        <begin position="56"/>
        <end position="294"/>
    </location>
</feature>
<dbReference type="EMBL" id="AP025592">
    <property type="protein sequence ID" value="BDG08110.1"/>
    <property type="molecule type" value="Genomic_DNA"/>
</dbReference>
<dbReference type="PANTHER" id="PTHR10161">
    <property type="entry name" value="TARTRATE-RESISTANT ACID PHOSPHATASE TYPE 5"/>
    <property type="match status" value="1"/>
</dbReference>
<dbReference type="SUPFAM" id="SSF56300">
    <property type="entry name" value="Metallo-dependent phosphatases"/>
    <property type="match status" value="1"/>
</dbReference>
<proteinExistence type="predicted"/>
<evidence type="ECO:0000259" key="3">
    <source>
        <dbReference type="Pfam" id="PF00149"/>
    </source>
</evidence>
<keyword evidence="5" id="KW-1185">Reference proteome</keyword>
<sequence>MIRGAARLLLAVGLLQSGCCGCAGGGGYTVRAPLPPAPPSALSEDEVARSIPRPLLRVLLLGDFGDATCQQRSLAAAVVAAHRREPFDLAFHLGDNLYECGPDAALPGADRCAFAPDGNTVAPGFRPPADDRFRRLLEAPLAPLAEGAKPLPFYAVLGNHDVAATGACRVLSGDPAAASRTKACLEVAHEGPLWRMPGRHYVLDRGPARFVAIDGNLLVRDYGGFTLDGEVAFVREATRGCGARRCFVVSHQPAATAGEHVSDWKDGSYRERVRRLQEAFEGPVAAWLSGHDHDLQQLRAPGGYDVFVSGNGSRQRPRERFEAVRPPEARLLFASTSWGFAALELFEDGWGVRFEDAGGVSLHCCRARGAGRCEPVGCWR</sequence>